<organism evidence="2">
    <name type="scientific">marine sediment metagenome</name>
    <dbReference type="NCBI Taxonomy" id="412755"/>
    <lineage>
        <taxon>unclassified sequences</taxon>
        <taxon>metagenomes</taxon>
        <taxon>ecological metagenomes</taxon>
    </lineage>
</organism>
<feature type="non-terminal residue" evidence="2">
    <location>
        <position position="1"/>
    </location>
</feature>
<dbReference type="PANTHER" id="PTHR33434:SF2">
    <property type="entry name" value="FATTY ACID-BINDING PROTEIN TM_1468"/>
    <property type="match status" value="1"/>
</dbReference>
<dbReference type="AlphaFoldDB" id="X0WF62"/>
<dbReference type="EMBL" id="BARS01039806">
    <property type="protein sequence ID" value="GAG23158.1"/>
    <property type="molecule type" value="Genomic_DNA"/>
</dbReference>
<dbReference type="Gene3D" id="3.30.1180.10">
    <property type="match status" value="1"/>
</dbReference>
<dbReference type="SUPFAM" id="SSF82549">
    <property type="entry name" value="DAK1/DegV-like"/>
    <property type="match status" value="1"/>
</dbReference>
<dbReference type="GO" id="GO:0008289">
    <property type="term" value="F:lipid binding"/>
    <property type="evidence" value="ECO:0007669"/>
    <property type="project" value="UniProtKB-KW"/>
</dbReference>
<dbReference type="InterPro" id="IPR003797">
    <property type="entry name" value="DegV"/>
</dbReference>
<sequence length="108" mass="11668">RIGKAQAFLGSLLKVNPIVGVKDGETFPIARPRNRAQAMDFLVNFVKGVSRIEAVAIEDATTPDDLQTLAERLKDVVPPERIYRSKVSPVIGTHVGPHALAVAVLEAE</sequence>
<evidence type="ECO:0008006" key="3">
    <source>
        <dbReference type="Google" id="ProtNLM"/>
    </source>
</evidence>
<dbReference type="Pfam" id="PF02645">
    <property type="entry name" value="DegV"/>
    <property type="match status" value="1"/>
</dbReference>
<dbReference type="InterPro" id="IPR050270">
    <property type="entry name" value="DegV_domain_contain"/>
</dbReference>
<evidence type="ECO:0000313" key="2">
    <source>
        <dbReference type="EMBL" id="GAG23158.1"/>
    </source>
</evidence>
<dbReference type="PROSITE" id="PS51482">
    <property type="entry name" value="DEGV"/>
    <property type="match status" value="1"/>
</dbReference>
<dbReference type="InterPro" id="IPR043168">
    <property type="entry name" value="DegV_C"/>
</dbReference>
<proteinExistence type="predicted"/>
<comment type="caution">
    <text evidence="2">The sequence shown here is derived from an EMBL/GenBank/DDBJ whole genome shotgun (WGS) entry which is preliminary data.</text>
</comment>
<accession>X0WF62</accession>
<evidence type="ECO:0000256" key="1">
    <source>
        <dbReference type="ARBA" id="ARBA00023121"/>
    </source>
</evidence>
<reference evidence="2" key="1">
    <citation type="journal article" date="2014" name="Front. Microbiol.">
        <title>High frequency of phylogenetically diverse reductive dehalogenase-homologous genes in deep subseafloor sedimentary metagenomes.</title>
        <authorList>
            <person name="Kawai M."/>
            <person name="Futagami T."/>
            <person name="Toyoda A."/>
            <person name="Takaki Y."/>
            <person name="Nishi S."/>
            <person name="Hori S."/>
            <person name="Arai W."/>
            <person name="Tsubouchi T."/>
            <person name="Morono Y."/>
            <person name="Uchiyama I."/>
            <person name="Ito T."/>
            <person name="Fujiyama A."/>
            <person name="Inagaki F."/>
            <person name="Takami H."/>
        </authorList>
    </citation>
    <scope>NUCLEOTIDE SEQUENCE</scope>
    <source>
        <strain evidence="2">Expedition CK06-06</strain>
    </source>
</reference>
<keyword evidence="1" id="KW-0446">Lipid-binding</keyword>
<dbReference type="PANTHER" id="PTHR33434">
    <property type="entry name" value="DEGV DOMAIN-CONTAINING PROTEIN DR_1986-RELATED"/>
    <property type="match status" value="1"/>
</dbReference>
<protein>
    <recommendedName>
        <fullName evidence="3">DegV family protein</fullName>
    </recommendedName>
</protein>
<name>X0WF62_9ZZZZ</name>
<gene>
    <name evidence="2" type="ORF">S01H1_60757</name>
</gene>